<dbReference type="PANTHER" id="PTHR10426">
    <property type="entry name" value="STRICTOSIDINE SYNTHASE-RELATED"/>
    <property type="match status" value="1"/>
</dbReference>
<dbReference type="SUPFAM" id="SSF63829">
    <property type="entry name" value="Calcium-dependent phosphotriesterase"/>
    <property type="match status" value="1"/>
</dbReference>
<evidence type="ECO:0000256" key="4">
    <source>
        <dbReference type="SAM" id="Phobius"/>
    </source>
</evidence>
<evidence type="ECO:0000259" key="5">
    <source>
        <dbReference type="Pfam" id="PF03088"/>
    </source>
</evidence>
<gene>
    <name evidence="6" type="ORF">GCM10007875_05070</name>
</gene>
<dbReference type="InterPro" id="IPR018119">
    <property type="entry name" value="Strictosidine_synth_cons-reg"/>
</dbReference>
<dbReference type="PANTHER" id="PTHR10426:SF88">
    <property type="entry name" value="ADIPOCYTE PLASMA MEMBRANE-ASSOCIATED PROTEIN HEMOMUCIN-RELATED"/>
    <property type="match status" value="1"/>
</dbReference>
<reference evidence="7" key="1">
    <citation type="journal article" date="2019" name="Int. J. Syst. Evol. Microbiol.">
        <title>The Global Catalogue of Microorganisms (GCM) 10K type strain sequencing project: providing services to taxonomists for standard genome sequencing and annotation.</title>
        <authorList>
            <consortium name="The Broad Institute Genomics Platform"/>
            <consortium name="The Broad Institute Genome Sequencing Center for Infectious Disease"/>
            <person name="Wu L."/>
            <person name="Ma J."/>
        </authorList>
    </citation>
    <scope>NUCLEOTIDE SEQUENCE [LARGE SCALE GENOMIC DNA]</scope>
    <source>
        <strain evidence="7">NBRC 105857</strain>
    </source>
</reference>
<dbReference type="InterPro" id="IPR011042">
    <property type="entry name" value="6-blade_b-propeller_TolB-like"/>
</dbReference>
<dbReference type="EMBL" id="BSOJ01000006">
    <property type="protein sequence ID" value="GLR25419.1"/>
    <property type="molecule type" value="Genomic_DNA"/>
</dbReference>
<dbReference type="Gene3D" id="2.120.10.30">
    <property type="entry name" value="TolB, C-terminal domain"/>
    <property type="match status" value="1"/>
</dbReference>
<dbReference type="Pfam" id="PF20067">
    <property type="entry name" value="SSL_N"/>
    <property type="match status" value="1"/>
</dbReference>
<dbReference type="Pfam" id="PF03088">
    <property type="entry name" value="Str_synth"/>
    <property type="match status" value="1"/>
</dbReference>
<organism evidence="6 7">
    <name type="scientific">Limnobacter litoralis</name>
    <dbReference type="NCBI Taxonomy" id="481366"/>
    <lineage>
        <taxon>Bacteria</taxon>
        <taxon>Pseudomonadati</taxon>
        <taxon>Pseudomonadota</taxon>
        <taxon>Betaproteobacteria</taxon>
        <taxon>Burkholderiales</taxon>
        <taxon>Burkholderiaceae</taxon>
        <taxon>Limnobacter</taxon>
    </lineage>
</organism>
<keyword evidence="4" id="KW-1133">Transmembrane helix</keyword>
<sequence>MVLFSSVCRDAAVQNVMIKDCRSELNTDMTLSKKWLFWVVFVPVALIVAVALFGETPASPVAWTPQAAPSLTDGVYASNDKLQNTQVFGSFNLLQPESIAPGPNGVLYTGMNTGEVVRLNPGDLRVKNLPTTAPFALLANTGGRPLGMVYNPRVGLIVADGQRGLLQIQPEGGVKVLSQQADGVPFGFTDDVAVTADGHYAYFTDASSKFKYPEFTLDILEHQGHGRLLRYDFETGQTQTLLSGLQFANGVTLSSAEDYVLVNETGAYRITRYWLKGDKQGQSDTFVDNLPGFPDNIRNDGHDVFWVAIPSLRDPMLDFLSDKPALRKALSRLLVHVEFPVKPHAMALAFDAQGKVLENLQAPKANGYYYITQVTPVGKKLYFSSVHINGIAETLNPLMNP</sequence>
<feature type="transmembrane region" description="Helical" evidence="4">
    <location>
        <begin position="35"/>
        <end position="54"/>
    </location>
</feature>
<keyword evidence="3" id="KW-0325">Glycoprotein</keyword>
<proteinExistence type="inferred from homology"/>
<keyword evidence="7" id="KW-1185">Reference proteome</keyword>
<feature type="domain" description="Strictosidine synthase conserved region" evidence="5">
    <location>
        <begin position="191"/>
        <end position="277"/>
    </location>
</feature>
<comment type="similarity">
    <text evidence="1">Belongs to the strictosidine synthase family.</text>
</comment>
<keyword evidence="4" id="KW-0472">Membrane</keyword>
<comment type="caution">
    <text evidence="6">The sequence shown here is derived from an EMBL/GenBank/DDBJ whole genome shotgun (WGS) entry which is preliminary data.</text>
</comment>
<evidence type="ECO:0000256" key="1">
    <source>
        <dbReference type="ARBA" id="ARBA00009191"/>
    </source>
</evidence>
<evidence type="ECO:0000313" key="7">
    <source>
        <dbReference type="Proteomes" id="UP001156664"/>
    </source>
</evidence>
<evidence type="ECO:0000313" key="6">
    <source>
        <dbReference type="EMBL" id="GLR25419.1"/>
    </source>
</evidence>
<accession>A0ABQ5YLI2</accession>
<keyword evidence="2" id="KW-0597">Phosphoprotein</keyword>
<dbReference type="Proteomes" id="UP001156664">
    <property type="component" value="Unassembled WGS sequence"/>
</dbReference>
<protein>
    <recommendedName>
        <fullName evidence="5">Strictosidine synthase conserved region domain-containing protein</fullName>
    </recommendedName>
</protein>
<evidence type="ECO:0000256" key="3">
    <source>
        <dbReference type="ARBA" id="ARBA00023180"/>
    </source>
</evidence>
<evidence type="ECO:0000256" key="2">
    <source>
        <dbReference type="ARBA" id="ARBA00022553"/>
    </source>
</evidence>
<name>A0ABQ5YLI2_9BURK</name>
<keyword evidence="4" id="KW-0812">Transmembrane</keyword>